<keyword evidence="1" id="KW-0620">Polyamine biosynthesis</keyword>
<proteinExistence type="predicted"/>
<feature type="transmembrane region" description="Helical" evidence="3">
    <location>
        <begin position="198"/>
        <end position="218"/>
    </location>
</feature>
<dbReference type="InterPro" id="IPR029063">
    <property type="entry name" value="SAM-dependent_MTases_sf"/>
</dbReference>
<evidence type="ECO:0000313" key="4">
    <source>
        <dbReference type="EMBL" id="TEB30069.1"/>
    </source>
</evidence>
<dbReference type="SUPFAM" id="SSF53335">
    <property type="entry name" value="S-adenosyl-L-methionine-dependent methyltransferases"/>
    <property type="match status" value="1"/>
</dbReference>
<gene>
    <name evidence="4" type="ORF">FA13DRAFT_1664778</name>
</gene>
<dbReference type="OrthoDB" id="2016285at2759"/>
<dbReference type="PANTHER" id="PTHR43317:SF1">
    <property type="entry name" value="THERMOSPERMINE SYNTHASE ACAULIS5"/>
    <property type="match status" value="1"/>
</dbReference>
<dbReference type="Gene3D" id="3.40.50.150">
    <property type="entry name" value="Vaccinia Virus protein VP39"/>
    <property type="match status" value="1"/>
</dbReference>
<keyword evidence="3" id="KW-0472">Membrane</keyword>
<keyword evidence="3" id="KW-0812">Transmembrane</keyword>
<dbReference type="PANTHER" id="PTHR43317">
    <property type="entry name" value="THERMOSPERMINE SYNTHASE ACAULIS5"/>
    <property type="match status" value="1"/>
</dbReference>
<feature type="transmembrane region" description="Helical" evidence="3">
    <location>
        <begin position="89"/>
        <end position="111"/>
    </location>
</feature>
<keyword evidence="3" id="KW-1133">Transmembrane helix</keyword>
<feature type="compositionally biased region" description="Basic and acidic residues" evidence="2">
    <location>
        <begin position="238"/>
        <end position="254"/>
    </location>
</feature>
<accession>A0A4Y7T924</accession>
<name>A0A4Y7T924_COPMI</name>
<sequence length="650" mass="71081">MATKTNGSNTSEPPPLNAEENPRPLVLLAKNAYVIAVLSPLSLVIYTYERALVPLYGSGPTNEHLNKFVIAGALLAAVNPIALPPWLNWLFISIALAIAPNANYWVAVWTSREHNVILGTLKTHAYVILPLVFIMASPVMRALDQTTPRTGFPTQQGGGNAPLVSRTLRTIIIFFVANGLARDFWVTLGFLRHLSENTIYLGLAAVYSVLFIATVPPFPLPTLSSKPKKASKKIPGPKRKDTSPSAKSEKKTPPKPEFTLLHRAITAAAFAGVWSYAHRFLQNPVLPHPLKEPYTHPTQPIKVLSSVQSVTGVITVAEWLPPPGEQAQETEPTLHSARYLRASHSILGGVWTDGKVAIMPGEQPLKDVAGKLLGDSVYSAFTLQEAARLVNSTPKGKKNKYETALVIGLGTGISTGALIRHGIDTTIVEIDPAVYEAARTYFGLPDPGKDRVFLEDARKWVVKRSDAIESGANLPRFDIVIHDCFSGGGVPSQLFTKEFLGNLKRVVDTEGVVVVNFAGIVQSEASSLVVNTLLDSFNGNCRGFHDLFGELTPEMYPTEFINIILVCTPSNTPLTFRKGRTSDYLGSYLRQHVLASIEDREIDLKAIKDDTGSKVLTDSNNPLGPLQDAQGGHHWEVMREVLPDYHWETY</sequence>
<evidence type="ECO:0000256" key="1">
    <source>
        <dbReference type="ARBA" id="ARBA00023115"/>
    </source>
</evidence>
<reference evidence="4 5" key="1">
    <citation type="journal article" date="2019" name="Nat. Ecol. Evol.">
        <title>Megaphylogeny resolves global patterns of mushroom evolution.</title>
        <authorList>
            <person name="Varga T."/>
            <person name="Krizsan K."/>
            <person name="Foldi C."/>
            <person name="Dima B."/>
            <person name="Sanchez-Garcia M."/>
            <person name="Sanchez-Ramirez S."/>
            <person name="Szollosi G.J."/>
            <person name="Szarkandi J.G."/>
            <person name="Papp V."/>
            <person name="Albert L."/>
            <person name="Andreopoulos W."/>
            <person name="Angelini C."/>
            <person name="Antonin V."/>
            <person name="Barry K.W."/>
            <person name="Bougher N.L."/>
            <person name="Buchanan P."/>
            <person name="Buyck B."/>
            <person name="Bense V."/>
            <person name="Catcheside P."/>
            <person name="Chovatia M."/>
            <person name="Cooper J."/>
            <person name="Damon W."/>
            <person name="Desjardin D."/>
            <person name="Finy P."/>
            <person name="Geml J."/>
            <person name="Haridas S."/>
            <person name="Hughes K."/>
            <person name="Justo A."/>
            <person name="Karasinski D."/>
            <person name="Kautmanova I."/>
            <person name="Kiss B."/>
            <person name="Kocsube S."/>
            <person name="Kotiranta H."/>
            <person name="LaButti K.M."/>
            <person name="Lechner B.E."/>
            <person name="Liimatainen K."/>
            <person name="Lipzen A."/>
            <person name="Lukacs Z."/>
            <person name="Mihaltcheva S."/>
            <person name="Morgado L.N."/>
            <person name="Niskanen T."/>
            <person name="Noordeloos M.E."/>
            <person name="Ohm R.A."/>
            <person name="Ortiz-Santana B."/>
            <person name="Ovrebo C."/>
            <person name="Racz N."/>
            <person name="Riley R."/>
            <person name="Savchenko A."/>
            <person name="Shiryaev A."/>
            <person name="Soop K."/>
            <person name="Spirin V."/>
            <person name="Szebenyi C."/>
            <person name="Tomsovsky M."/>
            <person name="Tulloss R.E."/>
            <person name="Uehling J."/>
            <person name="Grigoriev I.V."/>
            <person name="Vagvolgyi C."/>
            <person name="Papp T."/>
            <person name="Martin F.M."/>
            <person name="Miettinen O."/>
            <person name="Hibbett D.S."/>
            <person name="Nagy L.G."/>
        </authorList>
    </citation>
    <scope>NUCLEOTIDE SEQUENCE [LARGE SCALE GENOMIC DNA]</scope>
    <source>
        <strain evidence="4 5">FP101781</strain>
    </source>
</reference>
<evidence type="ECO:0000313" key="5">
    <source>
        <dbReference type="Proteomes" id="UP000298030"/>
    </source>
</evidence>
<evidence type="ECO:0000256" key="2">
    <source>
        <dbReference type="SAM" id="MobiDB-lite"/>
    </source>
</evidence>
<feature type="region of interest" description="Disordered" evidence="2">
    <location>
        <begin position="224"/>
        <end position="255"/>
    </location>
</feature>
<dbReference type="STRING" id="71717.A0A4Y7T924"/>
<organism evidence="4 5">
    <name type="scientific">Coprinellus micaceus</name>
    <name type="common">Glistening ink-cap mushroom</name>
    <name type="synonym">Coprinus micaceus</name>
    <dbReference type="NCBI Taxonomy" id="71717"/>
    <lineage>
        <taxon>Eukaryota</taxon>
        <taxon>Fungi</taxon>
        <taxon>Dikarya</taxon>
        <taxon>Basidiomycota</taxon>
        <taxon>Agaricomycotina</taxon>
        <taxon>Agaricomycetes</taxon>
        <taxon>Agaricomycetidae</taxon>
        <taxon>Agaricales</taxon>
        <taxon>Agaricineae</taxon>
        <taxon>Psathyrellaceae</taxon>
        <taxon>Coprinellus</taxon>
    </lineage>
</organism>
<evidence type="ECO:0008006" key="6">
    <source>
        <dbReference type="Google" id="ProtNLM"/>
    </source>
</evidence>
<feature type="transmembrane region" description="Helical" evidence="3">
    <location>
        <begin position="32"/>
        <end position="53"/>
    </location>
</feature>
<dbReference type="Pfam" id="PF01564">
    <property type="entry name" value="Spermine_synth"/>
    <property type="match status" value="1"/>
</dbReference>
<keyword evidence="5" id="KW-1185">Reference proteome</keyword>
<dbReference type="EMBL" id="QPFP01000024">
    <property type="protein sequence ID" value="TEB30069.1"/>
    <property type="molecule type" value="Genomic_DNA"/>
</dbReference>
<dbReference type="GO" id="GO:0006596">
    <property type="term" value="P:polyamine biosynthetic process"/>
    <property type="evidence" value="ECO:0007669"/>
    <property type="project" value="UniProtKB-KW"/>
</dbReference>
<evidence type="ECO:0000256" key="3">
    <source>
        <dbReference type="SAM" id="Phobius"/>
    </source>
</evidence>
<comment type="caution">
    <text evidence="4">The sequence shown here is derived from an EMBL/GenBank/DDBJ whole genome shotgun (WGS) entry which is preliminary data.</text>
</comment>
<protein>
    <recommendedName>
        <fullName evidence="6">Spermine/spermidine synthase</fullName>
    </recommendedName>
</protein>
<dbReference type="Proteomes" id="UP000298030">
    <property type="component" value="Unassembled WGS sequence"/>
</dbReference>
<dbReference type="CDD" id="cd02440">
    <property type="entry name" value="AdoMet_MTases"/>
    <property type="match status" value="1"/>
</dbReference>
<feature type="transmembrane region" description="Helical" evidence="3">
    <location>
        <begin position="171"/>
        <end position="191"/>
    </location>
</feature>
<feature type="transmembrane region" description="Helical" evidence="3">
    <location>
        <begin position="123"/>
        <end position="143"/>
    </location>
</feature>
<dbReference type="AlphaFoldDB" id="A0A4Y7T924"/>
<dbReference type="NCBIfam" id="NF037959">
    <property type="entry name" value="MFS_SpdSyn"/>
    <property type="match status" value="1"/>
</dbReference>
<feature type="compositionally biased region" description="Basic residues" evidence="2">
    <location>
        <begin position="226"/>
        <end position="237"/>
    </location>
</feature>